<dbReference type="InterPro" id="IPR003591">
    <property type="entry name" value="Leu-rich_rpt_typical-subtyp"/>
</dbReference>
<evidence type="ECO:0000256" key="1">
    <source>
        <dbReference type="ARBA" id="ARBA00022614"/>
    </source>
</evidence>
<evidence type="ECO:0000313" key="7">
    <source>
        <dbReference type="Proteomes" id="UP000693970"/>
    </source>
</evidence>
<dbReference type="OrthoDB" id="41016at2759"/>
<dbReference type="PANTHER" id="PTHR48010">
    <property type="entry name" value="OS05G0588300 PROTEIN"/>
    <property type="match status" value="1"/>
</dbReference>
<feature type="transmembrane region" description="Helical" evidence="5">
    <location>
        <begin position="222"/>
        <end position="245"/>
    </location>
</feature>
<dbReference type="AlphaFoldDB" id="A0A9K3LSR9"/>
<evidence type="ECO:0000256" key="3">
    <source>
        <dbReference type="ARBA" id="ARBA00023136"/>
    </source>
</evidence>
<evidence type="ECO:0000313" key="6">
    <source>
        <dbReference type="EMBL" id="KAG7366336.1"/>
    </source>
</evidence>
<dbReference type="Proteomes" id="UP000693970">
    <property type="component" value="Unassembled WGS sequence"/>
</dbReference>
<gene>
    <name evidence="6" type="ORF">IV203_029006</name>
</gene>
<dbReference type="InterPro" id="IPR001611">
    <property type="entry name" value="Leu-rich_rpt"/>
</dbReference>
<name>A0A9K3LSR9_9STRA</name>
<dbReference type="SMART" id="SM00369">
    <property type="entry name" value="LRR_TYP"/>
    <property type="match status" value="4"/>
</dbReference>
<keyword evidence="7" id="KW-1185">Reference proteome</keyword>
<dbReference type="FunFam" id="3.80.10.10:FF:000095">
    <property type="entry name" value="LRR receptor-like serine/threonine-protein kinase GSO1"/>
    <property type="match status" value="1"/>
</dbReference>
<reference evidence="6" key="1">
    <citation type="journal article" date="2021" name="Sci. Rep.">
        <title>Diploid genomic architecture of Nitzschia inconspicua, an elite biomass production diatom.</title>
        <authorList>
            <person name="Oliver A."/>
            <person name="Podell S."/>
            <person name="Pinowska A."/>
            <person name="Traller J.C."/>
            <person name="Smith S.R."/>
            <person name="McClure R."/>
            <person name="Beliaev A."/>
            <person name="Bohutskyi P."/>
            <person name="Hill E.A."/>
            <person name="Rabines A."/>
            <person name="Zheng H."/>
            <person name="Allen L.Z."/>
            <person name="Kuo A."/>
            <person name="Grigoriev I.V."/>
            <person name="Allen A.E."/>
            <person name="Hazlebeck D."/>
            <person name="Allen E.E."/>
        </authorList>
    </citation>
    <scope>NUCLEOTIDE SEQUENCE</scope>
    <source>
        <strain evidence="6">Hildebrandi</strain>
    </source>
</reference>
<dbReference type="Pfam" id="PF00560">
    <property type="entry name" value="LRR_1"/>
    <property type="match status" value="1"/>
</dbReference>
<feature type="compositionally biased region" description="Acidic residues" evidence="4">
    <location>
        <begin position="90"/>
        <end position="116"/>
    </location>
</feature>
<feature type="compositionally biased region" description="Low complexity" evidence="4">
    <location>
        <begin position="171"/>
        <end position="195"/>
    </location>
</feature>
<dbReference type="PANTHER" id="PTHR48010:SF58">
    <property type="entry name" value="RECEPTOR PROTEIN KINASE-LIKE PROTEIN ZAR1"/>
    <property type="match status" value="1"/>
</dbReference>
<sequence>MALSPEEEEILSRYRKMLKLGMPEGAVLQKMAAEGVAKNLQDAIMDESMAAVDDRGADPPETVVNVPSQTRPVQRLDPVKPDSVSSFFEEVIDEDEDGSDTFDEEEIEEEVVFDDDVGGRQGDEIQHQPRVYDSRGRPDSLNSQYTEESYYGSTEGNVYTTVTASRDMENQWQQSQQPQQAPYSKSQQGQQQQRSVTFPPPEQAPSSVTPTVEKPLPSPMVLWYWLTCLALLIMMGIAAGMGYFLTLDQDDSAPRVETNITEAPTLTPVRVSSEFNDVLGSCDFTGISNPNPIDQCDCSGSIRNIPADVRRRYVYNRESFISTLYANYDDDISSCSARNQALVWVSSGDDEEISEALRIERFALATIFASLSGAQWNRRDNWMTYGESSPCNWWGVDCGGFTGAVLGLSIPSNNAEGVLPGEVSLLTSLRSFVAPDNGISGPLPVAMFLIPVLENVDVSINTLTGVIPQTVSQSSFLRTLNVARNSMSGRLTPEIGQAVNLEVLNLNSNGYEGSLPSALFQLPNLKELNIGGNQFSGSISHTISQLSALEALTLGPNLFSGTIQSTIQDLSNLKLLSIQGIGYTGRLPAAFGQQLTNLETLIITDTQLDGNIDTSFGNLPNLKTFDLSSNRFTSVIPSELGNLQSLVSLRLDNNFMNRQIPETLGNLADLQELLLNNNLLTGGIPRSLGNLSNLQSLRLQANRLQDRVSDEICALRDGDLVEFIVGCPLEVAGESLGVICPIPDCCTSCENQI</sequence>
<organism evidence="6 7">
    <name type="scientific">Nitzschia inconspicua</name>
    <dbReference type="NCBI Taxonomy" id="303405"/>
    <lineage>
        <taxon>Eukaryota</taxon>
        <taxon>Sar</taxon>
        <taxon>Stramenopiles</taxon>
        <taxon>Ochrophyta</taxon>
        <taxon>Bacillariophyta</taxon>
        <taxon>Bacillariophyceae</taxon>
        <taxon>Bacillariophycidae</taxon>
        <taxon>Bacillariales</taxon>
        <taxon>Bacillariaceae</taxon>
        <taxon>Nitzschia</taxon>
    </lineage>
</organism>
<dbReference type="EMBL" id="JAGRRH010000007">
    <property type="protein sequence ID" value="KAG7366336.1"/>
    <property type="molecule type" value="Genomic_DNA"/>
</dbReference>
<dbReference type="Pfam" id="PF13855">
    <property type="entry name" value="LRR_8"/>
    <property type="match status" value="2"/>
</dbReference>
<feature type="region of interest" description="Disordered" evidence="4">
    <location>
        <begin position="53"/>
        <end position="152"/>
    </location>
</feature>
<dbReference type="InterPro" id="IPR050994">
    <property type="entry name" value="At_inactive_RLKs"/>
</dbReference>
<keyword evidence="1" id="KW-0433">Leucine-rich repeat</keyword>
<evidence type="ECO:0000256" key="2">
    <source>
        <dbReference type="ARBA" id="ARBA00022737"/>
    </source>
</evidence>
<reference evidence="6" key="2">
    <citation type="submission" date="2021-04" db="EMBL/GenBank/DDBJ databases">
        <authorList>
            <person name="Podell S."/>
        </authorList>
    </citation>
    <scope>NUCLEOTIDE SEQUENCE</scope>
    <source>
        <strain evidence="6">Hildebrandi</strain>
    </source>
</reference>
<accession>A0A9K3LSR9</accession>
<protein>
    <submittedName>
        <fullName evidence="6">RHS repeat-associated core domain containing protein</fullName>
    </submittedName>
</protein>
<proteinExistence type="predicted"/>
<keyword evidence="5" id="KW-0812">Transmembrane</keyword>
<keyword evidence="5" id="KW-1133">Transmembrane helix</keyword>
<feature type="region of interest" description="Disordered" evidence="4">
    <location>
        <begin position="169"/>
        <end position="212"/>
    </location>
</feature>
<feature type="compositionally biased region" description="Basic and acidic residues" evidence="4">
    <location>
        <begin position="117"/>
        <end position="138"/>
    </location>
</feature>
<feature type="compositionally biased region" description="Polar residues" evidence="4">
    <location>
        <begin position="140"/>
        <end position="152"/>
    </location>
</feature>
<keyword evidence="3 5" id="KW-0472">Membrane</keyword>
<evidence type="ECO:0000256" key="4">
    <source>
        <dbReference type="SAM" id="MobiDB-lite"/>
    </source>
</evidence>
<keyword evidence="2" id="KW-0677">Repeat</keyword>
<evidence type="ECO:0000256" key="5">
    <source>
        <dbReference type="SAM" id="Phobius"/>
    </source>
</evidence>
<comment type="caution">
    <text evidence="6">The sequence shown here is derived from an EMBL/GenBank/DDBJ whole genome shotgun (WGS) entry which is preliminary data.</text>
</comment>